<dbReference type="Proteomes" id="UP000499080">
    <property type="component" value="Unassembled WGS sequence"/>
</dbReference>
<accession>A0A4Y2JV20</accession>
<feature type="region of interest" description="Disordered" evidence="1">
    <location>
        <begin position="163"/>
        <end position="192"/>
    </location>
</feature>
<proteinExistence type="predicted"/>
<organism evidence="2 3">
    <name type="scientific">Araneus ventricosus</name>
    <name type="common">Orbweaver spider</name>
    <name type="synonym">Epeira ventricosa</name>
    <dbReference type="NCBI Taxonomy" id="182803"/>
    <lineage>
        <taxon>Eukaryota</taxon>
        <taxon>Metazoa</taxon>
        <taxon>Ecdysozoa</taxon>
        <taxon>Arthropoda</taxon>
        <taxon>Chelicerata</taxon>
        <taxon>Arachnida</taxon>
        <taxon>Araneae</taxon>
        <taxon>Araneomorphae</taxon>
        <taxon>Entelegynae</taxon>
        <taxon>Araneoidea</taxon>
        <taxon>Araneidae</taxon>
        <taxon>Araneus</taxon>
    </lineage>
</organism>
<dbReference type="OrthoDB" id="10444459at2759"/>
<evidence type="ECO:0000256" key="1">
    <source>
        <dbReference type="SAM" id="MobiDB-lite"/>
    </source>
</evidence>
<reference evidence="2 3" key="1">
    <citation type="journal article" date="2019" name="Sci. Rep.">
        <title>Orb-weaving spider Araneus ventricosus genome elucidates the spidroin gene catalogue.</title>
        <authorList>
            <person name="Kono N."/>
            <person name="Nakamura H."/>
            <person name="Ohtoshi R."/>
            <person name="Moran D.A.P."/>
            <person name="Shinohara A."/>
            <person name="Yoshida Y."/>
            <person name="Fujiwara M."/>
            <person name="Mori M."/>
            <person name="Tomita M."/>
            <person name="Arakawa K."/>
        </authorList>
    </citation>
    <scope>NUCLEOTIDE SEQUENCE [LARGE SCALE GENOMIC DNA]</scope>
</reference>
<dbReference type="EMBL" id="BGPR01003867">
    <property type="protein sequence ID" value="GBM93339.1"/>
    <property type="molecule type" value="Genomic_DNA"/>
</dbReference>
<evidence type="ECO:0000313" key="2">
    <source>
        <dbReference type="EMBL" id="GBM93339.1"/>
    </source>
</evidence>
<protein>
    <submittedName>
        <fullName evidence="2">Uncharacterized protein</fullName>
    </submittedName>
</protein>
<sequence>MASQVGRVQFMSFPLKKSRRADHTTVYAPVGAERHRGLRGAGLRVQLLRGRQAAGGEVVPERRPGTHLSVDSGAEPALRLRARQEQAQHGLHSVAVQPAHAVQGTQPHEAHHGAEREVLLSRRLHGQPGRRGPGHGRLCSSAQLRLQLHQDVFRGGELHVRGGRRLPHAQDHPAAGGRSGGAGAEPGVWREDGDDVAEGRLLRPGVQGDPGVGAERAAHSLRVCPLHPGNRLREPEEDTLLAR</sequence>
<evidence type="ECO:0000313" key="3">
    <source>
        <dbReference type="Proteomes" id="UP000499080"/>
    </source>
</evidence>
<dbReference type="AlphaFoldDB" id="A0A4Y2JV20"/>
<keyword evidence="3" id="KW-1185">Reference proteome</keyword>
<comment type="caution">
    <text evidence="2">The sequence shown here is derived from an EMBL/GenBank/DDBJ whole genome shotgun (WGS) entry which is preliminary data.</text>
</comment>
<name>A0A4Y2JV20_ARAVE</name>
<gene>
    <name evidence="2" type="ORF">AVEN_213000_1</name>
</gene>